<keyword evidence="4 5" id="KW-0862">Zinc</keyword>
<evidence type="ECO:0000259" key="7">
    <source>
        <dbReference type="Pfam" id="PF04952"/>
    </source>
</evidence>
<feature type="active site" evidence="5">
    <location>
        <position position="213"/>
    </location>
</feature>
<dbReference type="GO" id="GO:0008270">
    <property type="term" value="F:zinc ion binding"/>
    <property type="evidence" value="ECO:0007669"/>
    <property type="project" value="UniProtKB-UniRule"/>
</dbReference>
<sequence length="332" mass="37318">MLEQLLDLVRREETPEIQQEITPAGTRFDYQEEGILRITPAADVPGARRLMLSAGIHGNETAPMELLDRLTRAIARDTIRPAGPILIVYGNPPAIRAQRRYIIRDINRLFNQPDAPAGDTEEHRRARIIETRTAEFFEQTPSALHIDMHTAIRESRIPTFALLPGDEETTPDPQLLAMLSHTEIEAVIQQHTPGVTFSSLSHFRHGARAVTLELGKARPFGQNQGVRVEALESLLTALIEHRQHAEKSPHALRLFDVTFEIIRTSDQFVLHVPNDQANFVAYPPNSCLAEDGAHRWMTDEHSRFLIFPNPGVDIGLRAGLVLCEAQEYRPAV</sequence>
<keyword evidence="3 5" id="KW-0378">Hydrolase</keyword>
<accession>A0AA41ZFC1</accession>
<dbReference type="PANTHER" id="PTHR15162:SF7">
    <property type="entry name" value="SUCCINYLGLUTAMATE DESUCCINYLASE"/>
    <property type="match status" value="1"/>
</dbReference>
<dbReference type="AlphaFoldDB" id="A0AA41ZFC1"/>
<dbReference type="InterPro" id="IPR050178">
    <property type="entry name" value="AspA/AstE_fam"/>
</dbReference>
<dbReference type="GO" id="GO:0019544">
    <property type="term" value="P:L-arginine catabolic process to L-glutamate"/>
    <property type="evidence" value="ECO:0007669"/>
    <property type="project" value="UniProtKB-UniRule"/>
</dbReference>
<dbReference type="Pfam" id="PF24827">
    <property type="entry name" value="AstE_AspA_cat"/>
    <property type="match status" value="1"/>
</dbReference>
<keyword evidence="10" id="KW-1185">Reference proteome</keyword>
<comment type="pathway">
    <text evidence="5">Amino-acid degradation; L-arginine degradation via AST pathway; L-glutamate and succinate from L-arginine: step 5/5.</text>
</comment>
<comment type="similarity">
    <text evidence="5">Belongs to the AspA/AstE family. Succinylglutamate desuccinylase subfamily.</text>
</comment>
<comment type="function">
    <text evidence="5">Transforms N(2)-succinylglutamate into succinate and glutamate.</text>
</comment>
<dbReference type="EMBL" id="JAPIVE010000001">
    <property type="protein sequence ID" value="MCX2523591.1"/>
    <property type="molecule type" value="Genomic_DNA"/>
</dbReference>
<dbReference type="PANTHER" id="PTHR15162">
    <property type="entry name" value="ASPARTOACYLASE"/>
    <property type="match status" value="1"/>
</dbReference>
<dbReference type="GO" id="GO:0009017">
    <property type="term" value="F:succinylglutamate desuccinylase activity"/>
    <property type="evidence" value="ECO:0007669"/>
    <property type="project" value="UniProtKB-UniRule"/>
</dbReference>
<evidence type="ECO:0000313" key="10">
    <source>
        <dbReference type="Proteomes" id="UP001165678"/>
    </source>
</evidence>
<dbReference type="Proteomes" id="UP001165678">
    <property type="component" value="Unassembled WGS sequence"/>
</dbReference>
<dbReference type="EC" id="3.5.1.96" evidence="5 6"/>
<evidence type="ECO:0000256" key="6">
    <source>
        <dbReference type="NCBIfam" id="TIGR03242"/>
    </source>
</evidence>
<dbReference type="SUPFAM" id="SSF53187">
    <property type="entry name" value="Zn-dependent exopeptidases"/>
    <property type="match status" value="1"/>
</dbReference>
<dbReference type="HAMAP" id="MF_00767">
    <property type="entry name" value="Arg_catab_AstE"/>
    <property type="match status" value="1"/>
</dbReference>
<reference evidence="9" key="1">
    <citation type="submission" date="2022-11" db="EMBL/GenBank/DDBJ databases">
        <title>Larsenimonas rhizosphaerae sp. nov., isolated from a tidal mudflat.</title>
        <authorList>
            <person name="Lee S.D."/>
            <person name="Kim I.S."/>
        </authorList>
    </citation>
    <scope>NUCLEOTIDE SEQUENCE</scope>
    <source>
        <strain evidence="9">GH2-1</strain>
    </source>
</reference>
<dbReference type="Gene3D" id="3.40.630.10">
    <property type="entry name" value="Zn peptidases"/>
    <property type="match status" value="1"/>
</dbReference>
<dbReference type="NCBIfam" id="TIGR03242">
    <property type="entry name" value="arg_catab_astE"/>
    <property type="match status" value="1"/>
</dbReference>
<evidence type="ECO:0000256" key="4">
    <source>
        <dbReference type="ARBA" id="ARBA00022833"/>
    </source>
</evidence>
<comment type="catalytic activity">
    <reaction evidence="5">
        <text>N-succinyl-L-glutamate + H2O = L-glutamate + succinate</text>
        <dbReference type="Rhea" id="RHEA:15169"/>
        <dbReference type="ChEBI" id="CHEBI:15377"/>
        <dbReference type="ChEBI" id="CHEBI:29985"/>
        <dbReference type="ChEBI" id="CHEBI:30031"/>
        <dbReference type="ChEBI" id="CHEBI:58763"/>
        <dbReference type="EC" id="3.5.1.96"/>
    </reaction>
</comment>
<feature type="domain" description="Succinylglutamate desuccinylase/Aspartoacylase catalytic" evidence="8">
    <location>
        <begin position="48"/>
        <end position="236"/>
    </location>
</feature>
<comment type="cofactor">
    <cofactor evidence="5">
        <name>Zn(2+)</name>
        <dbReference type="ChEBI" id="CHEBI:29105"/>
    </cofactor>
    <text evidence="5">Binds 1 zinc ion per subunit.</text>
</comment>
<keyword evidence="1 5" id="KW-0056">Arginine metabolism</keyword>
<evidence type="ECO:0000256" key="3">
    <source>
        <dbReference type="ARBA" id="ARBA00022801"/>
    </source>
</evidence>
<keyword evidence="2 5" id="KW-0479">Metal-binding</keyword>
<name>A0AA41ZFC1_9GAMM</name>
<feature type="binding site" evidence="5">
    <location>
        <position position="60"/>
    </location>
    <ligand>
        <name>Zn(2+)</name>
        <dbReference type="ChEBI" id="CHEBI:29105"/>
    </ligand>
</feature>
<evidence type="ECO:0000259" key="8">
    <source>
        <dbReference type="Pfam" id="PF24827"/>
    </source>
</evidence>
<dbReference type="Pfam" id="PF04952">
    <property type="entry name" value="AstE_AspA_hybrid"/>
    <property type="match status" value="1"/>
</dbReference>
<evidence type="ECO:0000313" key="9">
    <source>
        <dbReference type="EMBL" id="MCX2523591.1"/>
    </source>
</evidence>
<protein>
    <recommendedName>
        <fullName evidence="5 6">Succinylglutamate desuccinylase</fullName>
        <ecNumber evidence="5 6">3.5.1.96</ecNumber>
    </recommendedName>
</protein>
<evidence type="ECO:0000256" key="1">
    <source>
        <dbReference type="ARBA" id="ARBA00022503"/>
    </source>
</evidence>
<proteinExistence type="inferred from homology"/>
<feature type="domain" description="AstE/AspA barrel-sandwich hybrid" evidence="7">
    <location>
        <begin position="251"/>
        <end position="324"/>
    </location>
</feature>
<dbReference type="GO" id="GO:0016788">
    <property type="term" value="F:hydrolase activity, acting on ester bonds"/>
    <property type="evidence" value="ECO:0007669"/>
    <property type="project" value="UniProtKB-UniRule"/>
</dbReference>
<feature type="binding site" evidence="5">
    <location>
        <position position="57"/>
    </location>
    <ligand>
        <name>Zn(2+)</name>
        <dbReference type="ChEBI" id="CHEBI:29105"/>
    </ligand>
</feature>
<dbReference type="NCBIfam" id="NF003706">
    <property type="entry name" value="PRK05324.1"/>
    <property type="match status" value="1"/>
</dbReference>
<evidence type="ECO:0000256" key="5">
    <source>
        <dbReference type="HAMAP-Rule" id="MF_00767"/>
    </source>
</evidence>
<evidence type="ECO:0000256" key="2">
    <source>
        <dbReference type="ARBA" id="ARBA00022723"/>
    </source>
</evidence>
<dbReference type="InterPro" id="IPR055438">
    <property type="entry name" value="AstE_AspA_cat"/>
</dbReference>
<dbReference type="InterPro" id="IPR016681">
    <property type="entry name" value="SuccinylGlu_desuccinylase"/>
</dbReference>
<comment type="caution">
    <text evidence="9">The sequence shown here is derived from an EMBL/GenBank/DDBJ whole genome shotgun (WGS) entry which is preliminary data.</text>
</comment>
<dbReference type="InterPro" id="IPR007036">
    <property type="entry name" value="Aste_AspA_hybrid_dom"/>
</dbReference>
<organism evidence="9 10">
    <name type="scientific">Larsenimonas rhizosphaerae</name>
    <dbReference type="NCBI Taxonomy" id="2944682"/>
    <lineage>
        <taxon>Bacteria</taxon>
        <taxon>Pseudomonadati</taxon>
        <taxon>Pseudomonadota</taxon>
        <taxon>Gammaproteobacteria</taxon>
        <taxon>Oceanospirillales</taxon>
        <taxon>Halomonadaceae</taxon>
        <taxon>Larsenimonas</taxon>
    </lineage>
</organism>
<dbReference type="RefSeq" id="WP_265895744.1">
    <property type="nucleotide sequence ID" value="NZ_JAPIVE010000001.1"/>
</dbReference>
<dbReference type="GO" id="GO:0019545">
    <property type="term" value="P:L-arginine catabolic process to succinate"/>
    <property type="evidence" value="ECO:0007669"/>
    <property type="project" value="UniProtKB-UniRule"/>
</dbReference>
<feature type="binding site" evidence="5">
    <location>
        <position position="149"/>
    </location>
    <ligand>
        <name>Zn(2+)</name>
        <dbReference type="ChEBI" id="CHEBI:29105"/>
    </ligand>
</feature>
<gene>
    <name evidence="5 9" type="primary">astE</name>
    <name evidence="9" type="ORF">OQ287_05000</name>
</gene>